<comment type="pathway">
    <text evidence="2 12">Cell wall biogenesis; peptidoglycan biosynthesis.</text>
</comment>
<comment type="function">
    <text evidence="12">Cell wall formation. Adds enolpyruvyl to UDP-N-acetylglucosamine.</text>
</comment>
<feature type="domain" description="Enolpyruvate transferase" evidence="13">
    <location>
        <begin position="7"/>
        <end position="406"/>
    </location>
</feature>
<sequence length="417" mass="43970">MGKIIVNGGIPLAGDVRIHGAKNAVLPILAATVMVGGVHIIHNCPDFSDVVITIEILKSLGAKVTRDGNTLTVDTSGALGNFIPEHLMRKLRSSVIFMGAVLARNNEAKISTPGGCELGPRPIDLHLKTLAQLGAEIKEEHGYLICKAEKLTGKIIHLDFPSVGATENLLLAAAMADGETVISNAAREPEIDDLACFLNNMGADVQGAGTSTIKIVGKKELVPAQYTVMPDRIVAATYLCAAAATGGEVTVTHMCPEHISAVLSVLADCGCYLFSTEDTVLLKAPKRLLAPGSIKTMPYPGFPTDAQSLFLAMLCCADGTSIITETIFESRFKPVPELCRMGAKISVDGRVAVVCGTERLSGTEVNASDLRGGAALVIAALMADGTTVINTPEFIDRGYENFEANLAQLGADIIRYR</sequence>
<dbReference type="PANTHER" id="PTHR43783:SF1">
    <property type="entry name" value="UDP-N-ACETYLGLUCOSAMINE 1-CARBOXYVINYLTRANSFERASE"/>
    <property type="match status" value="1"/>
</dbReference>
<feature type="modified residue" description="2-(S-cysteinyl)pyruvic acid O-phosphothioketal" evidence="12">
    <location>
        <position position="116"/>
    </location>
</feature>
<keyword evidence="4 12" id="KW-0132">Cell division</keyword>
<evidence type="ECO:0000256" key="7">
    <source>
        <dbReference type="ARBA" id="ARBA00022984"/>
    </source>
</evidence>
<gene>
    <name evidence="12 14" type="primary">murA</name>
    <name evidence="14" type="ORF">H8698_04605</name>
</gene>
<name>A0A926DM42_9FIRM</name>
<evidence type="ECO:0000313" key="15">
    <source>
        <dbReference type="Proteomes" id="UP000611762"/>
    </source>
</evidence>
<dbReference type="EMBL" id="JACRSU010000001">
    <property type="protein sequence ID" value="MBC8540252.1"/>
    <property type="molecule type" value="Genomic_DNA"/>
</dbReference>
<evidence type="ECO:0000256" key="12">
    <source>
        <dbReference type="HAMAP-Rule" id="MF_00111"/>
    </source>
</evidence>
<evidence type="ECO:0000256" key="2">
    <source>
        <dbReference type="ARBA" id="ARBA00004752"/>
    </source>
</evidence>
<comment type="similarity">
    <text evidence="10 12">Belongs to the EPSP synthase family. MurA subfamily.</text>
</comment>
<dbReference type="GO" id="GO:0051301">
    <property type="term" value="P:cell division"/>
    <property type="evidence" value="ECO:0007669"/>
    <property type="project" value="UniProtKB-KW"/>
</dbReference>
<dbReference type="Gene3D" id="3.65.10.10">
    <property type="entry name" value="Enolpyruvate transferase domain"/>
    <property type="match status" value="2"/>
</dbReference>
<evidence type="ECO:0000256" key="8">
    <source>
        <dbReference type="ARBA" id="ARBA00023306"/>
    </source>
</evidence>
<keyword evidence="9 12" id="KW-0961">Cell wall biogenesis/degradation</keyword>
<keyword evidence="7 12" id="KW-0573">Peptidoglycan synthesis</keyword>
<comment type="caution">
    <text evidence="14">The sequence shown here is derived from an EMBL/GenBank/DDBJ whole genome shotgun (WGS) entry which is preliminary data.</text>
</comment>
<dbReference type="HAMAP" id="MF_00111">
    <property type="entry name" value="MurA"/>
    <property type="match status" value="1"/>
</dbReference>
<dbReference type="InterPro" id="IPR013792">
    <property type="entry name" value="RNA3'P_cycl/enolpyr_Trfase_a/b"/>
</dbReference>
<keyword evidence="8 12" id="KW-0131">Cell cycle</keyword>
<evidence type="ECO:0000256" key="6">
    <source>
        <dbReference type="ARBA" id="ARBA00022960"/>
    </source>
</evidence>
<dbReference type="PANTHER" id="PTHR43783">
    <property type="entry name" value="UDP-N-ACETYLGLUCOSAMINE 1-CARBOXYVINYLTRANSFERASE"/>
    <property type="match status" value="1"/>
</dbReference>
<reference evidence="14" key="1">
    <citation type="submission" date="2020-08" db="EMBL/GenBank/DDBJ databases">
        <title>Genome public.</title>
        <authorList>
            <person name="Liu C."/>
            <person name="Sun Q."/>
        </authorList>
    </citation>
    <scope>NUCLEOTIDE SEQUENCE</scope>
    <source>
        <strain evidence="14">H8</strain>
    </source>
</reference>
<dbReference type="Pfam" id="PF00275">
    <property type="entry name" value="EPSP_synthase"/>
    <property type="match status" value="1"/>
</dbReference>
<feature type="active site" description="Proton donor" evidence="12">
    <location>
        <position position="116"/>
    </location>
</feature>
<keyword evidence="5 12" id="KW-0808">Transferase</keyword>
<evidence type="ECO:0000313" key="14">
    <source>
        <dbReference type="EMBL" id="MBC8540252.1"/>
    </source>
</evidence>
<keyword evidence="12" id="KW-0670">Pyruvate</keyword>
<keyword evidence="3 12" id="KW-0963">Cytoplasm</keyword>
<dbReference type="InterPro" id="IPR005750">
    <property type="entry name" value="UDP_GlcNAc_COvinyl_MurA"/>
</dbReference>
<feature type="binding site" evidence="12">
    <location>
        <position position="305"/>
    </location>
    <ligand>
        <name>UDP-N-acetyl-alpha-D-glucosamine</name>
        <dbReference type="ChEBI" id="CHEBI:57705"/>
    </ligand>
</feature>
<proteinExistence type="inferred from homology"/>
<dbReference type="RefSeq" id="WP_249311351.1">
    <property type="nucleotide sequence ID" value="NZ_JACRSU010000001.1"/>
</dbReference>
<dbReference type="CDD" id="cd01555">
    <property type="entry name" value="UdpNAET"/>
    <property type="match status" value="1"/>
</dbReference>
<dbReference type="InterPro" id="IPR001986">
    <property type="entry name" value="Enolpyruvate_Tfrase_dom"/>
</dbReference>
<keyword evidence="15" id="KW-1185">Reference proteome</keyword>
<dbReference type="GO" id="GO:0019277">
    <property type="term" value="P:UDP-N-acetylgalactosamine biosynthetic process"/>
    <property type="evidence" value="ECO:0007669"/>
    <property type="project" value="InterPro"/>
</dbReference>
<evidence type="ECO:0000256" key="1">
    <source>
        <dbReference type="ARBA" id="ARBA00004496"/>
    </source>
</evidence>
<organism evidence="14 15">
    <name type="scientific">Congzhengia minquanensis</name>
    <dbReference type="NCBI Taxonomy" id="2763657"/>
    <lineage>
        <taxon>Bacteria</taxon>
        <taxon>Bacillati</taxon>
        <taxon>Bacillota</taxon>
        <taxon>Clostridia</taxon>
        <taxon>Eubacteriales</taxon>
        <taxon>Oscillospiraceae</taxon>
        <taxon>Congzhengia</taxon>
    </lineage>
</organism>
<evidence type="ECO:0000256" key="11">
    <source>
        <dbReference type="ARBA" id="ARBA00047527"/>
    </source>
</evidence>
<dbReference type="InterPro" id="IPR036968">
    <property type="entry name" value="Enolpyruvate_Tfrase_sf"/>
</dbReference>
<feature type="binding site" evidence="12">
    <location>
        <position position="92"/>
    </location>
    <ligand>
        <name>UDP-N-acetyl-alpha-D-glucosamine</name>
        <dbReference type="ChEBI" id="CHEBI:57705"/>
    </ligand>
</feature>
<dbReference type="AlphaFoldDB" id="A0A926DM42"/>
<evidence type="ECO:0000256" key="4">
    <source>
        <dbReference type="ARBA" id="ARBA00022618"/>
    </source>
</evidence>
<feature type="binding site" evidence="12">
    <location>
        <begin position="22"/>
        <end position="23"/>
    </location>
    <ligand>
        <name>phosphoenolpyruvate</name>
        <dbReference type="ChEBI" id="CHEBI:58702"/>
    </ligand>
</feature>
<accession>A0A926DM42</accession>
<dbReference type="InterPro" id="IPR050068">
    <property type="entry name" value="MurA_subfamily"/>
</dbReference>
<dbReference type="SUPFAM" id="SSF55205">
    <property type="entry name" value="EPT/RTPC-like"/>
    <property type="match status" value="1"/>
</dbReference>
<comment type="caution">
    <text evidence="12">Lacks conserved residue(s) required for the propagation of feature annotation.</text>
</comment>
<evidence type="ECO:0000256" key="10">
    <source>
        <dbReference type="ARBA" id="ARBA00038367"/>
    </source>
</evidence>
<dbReference type="NCBIfam" id="NF006873">
    <property type="entry name" value="PRK09369.1"/>
    <property type="match status" value="1"/>
</dbReference>
<dbReference type="EC" id="2.5.1.7" evidence="12"/>
<feature type="binding site" evidence="12">
    <location>
        <position position="327"/>
    </location>
    <ligand>
        <name>UDP-N-acetyl-alpha-D-glucosamine</name>
        <dbReference type="ChEBI" id="CHEBI:57705"/>
    </ligand>
</feature>
<evidence type="ECO:0000256" key="5">
    <source>
        <dbReference type="ARBA" id="ARBA00022679"/>
    </source>
</evidence>
<keyword evidence="6 12" id="KW-0133">Cell shape</keyword>
<evidence type="ECO:0000256" key="3">
    <source>
        <dbReference type="ARBA" id="ARBA00022490"/>
    </source>
</evidence>
<feature type="binding site" evidence="12">
    <location>
        <begin position="121"/>
        <end position="125"/>
    </location>
    <ligand>
        <name>UDP-N-acetyl-alpha-D-glucosamine</name>
        <dbReference type="ChEBI" id="CHEBI:57705"/>
    </ligand>
</feature>
<dbReference type="GO" id="GO:0008360">
    <property type="term" value="P:regulation of cell shape"/>
    <property type="evidence" value="ECO:0007669"/>
    <property type="project" value="UniProtKB-KW"/>
</dbReference>
<evidence type="ECO:0000259" key="13">
    <source>
        <dbReference type="Pfam" id="PF00275"/>
    </source>
</evidence>
<dbReference type="Proteomes" id="UP000611762">
    <property type="component" value="Unassembled WGS sequence"/>
</dbReference>
<dbReference type="GO" id="GO:0008760">
    <property type="term" value="F:UDP-N-acetylglucosamine 1-carboxyvinyltransferase activity"/>
    <property type="evidence" value="ECO:0007669"/>
    <property type="project" value="UniProtKB-UniRule"/>
</dbReference>
<dbReference type="NCBIfam" id="TIGR01072">
    <property type="entry name" value="murA"/>
    <property type="match status" value="1"/>
</dbReference>
<protein>
    <recommendedName>
        <fullName evidence="12">UDP-N-acetylglucosamine 1-carboxyvinyltransferase</fullName>
        <ecNumber evidence="12">2.5.1.7</ecNumber>
    </recommendedName>
    <alternativeName>
        <fullName evidence="12">Enoylpyruvate transferase</fullName>
    </alternativeName>
    <alternativeName>
        <fullName evidence="12">UDP-N-acetylglucosamine enolpyruvyl transferase</fullName>
        <shortName evidence="12">EPT</shortName>
    </alternativeName>
</protein>
<comment type="catalytic activity">
    <reaction evidence="11 12">
        <text>phosphoenolpyruvate + UDP-N-acetyl-alpha-D-glucosamine = UDP-N-acetyl-3-O-(1-carboxyvinyl)-alpha-D-glucosamine + phosphate</text>
        <dbReference type="Rhea" id="RHEA:18681"/>
        <dbReference type="ChEBI" id="CHEBI:43474"/>
        <dbReference type="ChEBI" id="CHEBI:57705"/>
        <dbReference type="ChEBI" id="CHEBI:58702"/>
        <dbReference type="ChEBI" id="CHEBI:68483"/>
        <dbReference type="EC" id="2.5.1.7"/>
    </reaction>
</comment>
<dbReference type="GO" id="GO:0005737">
    <property type="term" value="C:cytoplasm"/>
    <property type="evidence" value="ECO:0007669"/>
    <property type="project" value="UniProtKB-SubCell"/>
</dbReference>
<evidence type="ECO:0000256" key="9">
    <source>
        <dbReference type="ARBA" id="ARBA00023316"/>
    </source>
</evidence>
<dbReference type="GO" id="GO:0009252">
    <property type="term" value="P:peptidoglycan biosynthetic process"/>
    <property type="evidence" value="ECO:0007669"/>
    <property type="project" value="UniProtKB-UniRule"/>
</dbReference>
<comment type="subcellular location">
    <subcellularLocation>
        <location evidence="1 12">Cytoplasm</location>
    </subcellularLocation>
</comment>
<dbReference type="GO" id="GO:0071555">
    <property type="term" value="P:cell wall organization"/>
    <property type="evidence" value="ECO:0007669"/>
    <property type="project" value="UniProtKB-KW"/>
</dbReference>